<evidence type="ECO:0000256" key="4">
    <source>
        <dbReference type="ARBA" id="ARBA00022741"/>
    </source>
</evidence>
<keyword evidence="2" id="KW-0433">Leucine-rich repeat</keyword>
<comment type="similarity">
    <text evidence="1">Belongs to the disease resistance NB-LRR family.</text>
</comment>
<dbReference type="InterPro" id="IPR036388">
    <property type="entry name" value="WH-like_DNA-bd_sf"/>
</dbReference>
<dbReference type="GO" id="GO:0005524">
    <property type="term" value="F:ATP binding"/>
    <property type="evidence" value="ECO:0007669"/>
    <property type="project" value="UniProtKB-KW"/>
</dbReference>
<dbReference type="InterPro" id="IPR058922">
    <property type="entry name" value="WHD_DRP"/>
</dbReference>
<dbReference type="GO" id="GO:0006952">
    <property type="term" value="P:defense response"/>
    <property type="evidence" value="ECO:0007669"/>
    <property type="project" value="UniProtKB-KW"/>
</dbReference>
<evidence type="ECO:0000313" key="8">
    <source>
        <dbReference type="EMBL" id="GER27092.1"/>
    </source>
</evidence>
<gene>
    <name evidence="8" type="ORF">STAS_02760</name>
</gene>
<dbReference type="Pfam" id="PF23559">
    <property type="entry name" value="WHD_DRP"/>
    <property type="match status" value="1"/>
</dbReference>
<evidence type="ECO:0000313" key="9">
    <source>
        <dbReference type="Proteomes" id="UP000325081"/>
    </source>
</evidence>
<keyword evidence="9" id="KW-1185">Reference proteome</keyword>
<evidence type="ECO:0000256" key="1">
    <source>
        <dbReference type="ARBA" id="ARBA00008894"/>
    </source>
</evidence>
<dbReference type="SUPFAM" id="SSF52058">
    <property type="entry name" value="L domain-like"/>
    <property type="match status" value="1"/>
</dbReference>
<keyword evidence="6" id="KW-0067">ATP-binding</keyword>
<organism evidence="8 9">
    <name type="scientific">Striga asiatica</name>
    <name type="common">Asiatic witchweed</name>
    <name type="synonym">Buchnera asiatica</name>
    <dbReference type="NCBI Taxonomy" id="4170"/>
    <lineage>
        <taxon>Eukaryota</taxon>
        <taxon>Viridiplantae</taxon>
        <taxon>Streptophyta</taxon>
        <taxon>Embryophyta</taxon>
        <taxon>Tracheophyta</taxon>
        <taxon>Spermatophyta</taxon>
        <taxon>Magnoliopsida</taxon>
        <taxon>eudicotyledons</taxon>
        <taxon>Gunneridae</taxon>
        <taxon>Pentapetalae</taxon>
        <taxon>asterids</taxon>
        <taxon>lamiids</taxon>
        <taxon>Lamiales</taxon>
        <taxon>Orobanchaceae</taxon>
        <taxon>Buchnereae</taxon>
        <taxon>Striga</taxon>
    </lineage>
</organism>
<reference evidence="9" key="1">
    <citation type="journal article" date="2019" name="Curr. Biol.">
        <title>Genome Sequence of Striga asiatica Provides Insight into the Evolution of Plant Parasitism.</title>
        <authorList>
            <person name="Yoshida S."/>
            <person name="Kim S."/>
            <person name="Wafula E.K."/>
            <person name="Tanskanen J."/>
            <person name="Kim Y.M."/>
            <person name="Honaas L."/>
            <person name="Yang Z."/>
            <person name="Spallek T."/>
            <person name="Conn C.E."/>
            <person name="Ichihashi Y."/>
            <person name="Cheong K."/>
            <person name="Cui S."/>
            <person name="Der J.P."/>
            <person name="Gundlach H."/>
            <person name="Jiao Y."/>
            <person name="Hori C."/>
            <person name="Ishida J.K."/>
            <person name="Kasahara H."/>
            <person name="Kiba T."/>
            <person name="Kim M.S."/>
            <person name="Koo N."/>
            <person name="Laohavisit A."/>
            <person name="Lee Y.H."/>
            <person name="Lumba S."/>
            <person name="McCourt P."/>
            <person name="Mortimer J.C."/>
            <person name="Mutuku J.M."/>
            <person name="Nomura T."/>
            <person name="Sasaki-Sekimoto Y."/>
            <person name="Seto Y."/>
            <person name="Wang Y."/>
            <person name="Wakatake T."/>
            <person name="Sakakibara H."/>
            <person name="Demura T."/>
            <person name="Yamaguchi S."/>
            <person name="Yoneyama K."/>
            <person name="Manabe R.I."/>
            <person name="Nelson D.C."/>
            <person name="Schulman A.H."/>
            <person name="Timko M.P."/>
            <person name="dePamphilis C.W."/>
            <person name="Choi D."/>
            <person name="Shirasu K."/>
        </authorList>
    </citation>
    <scope>NUCLEOTIDE SEQUENCE [LARGE SCALE GENOMIC DNA]</scope>
    <source>
        <strain evidence="9">cv. UVA1</strain>
    </source>
</reference>
<dbReference type="Gene3D" id="3.80.10.10">
    <property type="entry name" value="Ribonuclease Inhibitor"/>
    <property type="match status" value="1"/>
</dbReference>
<evidence type="ECO:0000256" key="5">
    <source>
        <dbReference type="ARBA" id="ARBA00022821"/>
    </source>
</evidence>
<proteinExistence type="inferred from homology"/>
<evidence type="ECO:0000256" key="3">
    <source>
        <dbReference type="ARBA" id="ARBA00022737"/>
    </source>
</evidence>
<comment type="caution">
    <text evidence="8">The sequence shown here is derived from an EMBL/GenBank/DDBJ whole genome shotgun (WGS) entry which is preliminary data.</text>
</comment>
<sequence>MGIFPEDHNIRVSRLIKLWVTEGFLKPNKSHSLEEVAEDYICDLVDRNLISIRKLGSTGKIKTCNIHDLLRDACLRIGMRENFLRVVRKADSAQGLDNAHRIVFYESIPKSDHDHPVFHTLRSAHLIRSFICEGGQLPHRFKLLRVLSSVDDDSLETIFRQVNLRHLAYEHLLLSYSRLPLSVSLLWNLQTLIIRGSIQRILAPRELWAMLNLRHVEIDKLCLPDPPHGQGDVTALPNLRTLTEIMNFRWSTESCSKVPNVKKLHMHVTKWIDSVENLEFPNSLVKLTLKGSRLQWEDLSVTGPEWKPVEGEFVRLKVLKIHCGELSCWDADSCHFPVLEELVLVDMYALRGIPFGIGEIDTLKVIRLYYCGEPAVMSALSIVEEQEKMGNEGLRVRVVFWDEDSLERFRSRGV</sequence>
<dbReference type="Proteomes" id="UP000325081">
    <property type="component" value="Unassembled WGS sequence"/>
</dbReference>
<keyword evidence="5" id="KW-0611">Plant defense</keyword>
<dbReference type="FunFam" id="1.10.10.10:FF:000322">
    <property type="entry name" value="Probable disease resistance protein At1g63360"/>
    <property type="match status" value="1"/>
</dbReference>
<dbReference type="PANTHER" id="PTHR15140">
    <property type="entry name" value="TUBULIN-SPECIFIC CHAPERONE E"/>
    <property type="match status" value="1"/>
</dbReference>
<keyword evidence="4" id="KW-0547">Nucleotide-binding</keyword>
<protein>
    <submittedName>
        <fullName evidence="8">Disease resistance protein</fullName>
    </submittedName>
</protein>
<dbReference type="Gene3D" id="1.10.10.10">
    <property type="entry name" value="Winged helix-like DNA-binding domain superfamily/Winged helix DNA-binding domain"/>
    <property type="match status" value="1"/>
</dbReference>
<dbReference type="PANTHER" id="PTHR15140:SF33">
    <property type="entry name" value="LATE BLIGHT RESISTANCE PROTEIN HOMOLOG R1A-3 ISOFORM X1"/>
    <property type="match status" value="1"/>
</dbReference>
<keyword evidence="3" id="KW-0677">Repeat</keyword>
<dbReference type="AlphaFoldDB" id="A0A5A7P2W4"/>
<evidence type="ECO:0000259" key="7">
    <source>
        <dbReference type="Pfam" id="PF23559"/>
    </source>
</evidence>
<name>A0A5A7P2W4_STRAF</name>
<dbReference type="OrthoDB" id="909758at2759"/>
<evidence type="ECO:0000256" key="2">
    <source>
        <dbReference type="ARBA" id="ARBA00022614"/>
    </source>
</evidence>
<dbReference type="EMBL" id="BKCP01001558">
    <property type="protein sequence ID" value="GER27092.1"/>
    <property type="molecule type" value="Genomic_DNA"/>
</dbReference>
<evidence type="ECO:0000256" key="6">
    <source>
        <dbReference type="ARBA" id="ARBA00022840"/>
    </source>
</evidence>
<dbReference type="InterPro" id="IPR032675">
    <property type="entry name" value="LRR_dom_sf"/>
</dbReference>
<accession>A0A5A7P2W4</accession>
<feature type="domain" description="Disease resistance protein winged helix" evidence="7">
    <location>
        <begin position="3"/>
        <end position="72"/>
    </location>
</feature>